<feature type="compositionally biased region" description="Low complexity" evidence="3">
    <location>
        <begin position="168"/>
        <end position="179"/>
    </location>
</feature>
<reference evidence="5" key="1">
    <citation type="submission" date="2025-08" db="UniProtKB">
        <authorList>
            <consortium name="RefSeq"/>
        </authorList>
    </citation>
    <scope>IDENTIFICATION</scope>
</reference>
<sequence>MSDSEDEAAFASADEGEEVNKPALPAASAASGKKEKANTKGAAQPGAGGATATTKTSSGDSATAGKGEQTKKGKGRQQQQKGKKKGKASSQPSPKEDSKTESDEKKASDVPQTAVKQSKSDEDVTPKTEATEKEQSVPQAKSDTSKSSQDKEKGKGDKSAGEDKTASKSDSTVSPSKSAEVVQSDNEPGTTTPKKERSAEKESVDNQKTVQAGEVRKGLGAEMSSPEGQDIPRELKDQATPKQDESAEKSSGGWGWGSWGTSILSAASSSVQTFTTQVGDGFTTIIDTMESSLGVPDPGELAQAKEVKEPEDEGKSASADGEKDTHPPQEKSSEGQKSSAMDKRVPDKDVKEKSEEKPEEQKEAESSSGNSWFSSWGVADLAKKVQDTGKTLATKGQTLMSEGFDAVENLAAGGIDVLETIGKKTYSTLSEHDPALRKTREFLSPKADKPNLSSVLREAKDQAEIQAEQEKENEEARKAHFGTLFDDYQGIAHLEALEMLSNQSEKKVHSLLNSLASEDLTAIKPVLIAIKEAFEVNEDDDDDADLAAKDQDFTSLVSQHLSELELGTAPDKLNKVHEMVKQWIVDFDANESHDSESVKNVHQRSIQSLAELTSKGVEQFHKAGELVLLERDTDKDCTERAHSLARLTGVLCHEVGNMATKFAGCLNKMAEQEESSDEITALVTNIYLEASNSSTYLQDAFQLLLPVLQQAALEHSINSRHQS</sequence>
<feature type="region of interest" description="Disordered" evidence="3">
    <location>
        <begin position="289"/>
        <end position="374"/>
    </location>
</feature>
<feature type="compositionally biased region" description="Basic and acidic residues" evidence="3">
    <location>
        <begin position="148"/>
        <end position="167"/>
    </location>
</feature>
<proteinExistence type="inferred from homology"/>
<keyword evidence="2" id="KW-0597">Phosphoprotein</keyword>
<keyword evidence="4" id="KW-1185">Reference proteome</keyword>
<feature type="compositionally biased region" description="Basic and acidic residues" evidence="3">
    <location>
        <begin position="94"/>
        <end position="108"/>
    </location>
</feature>
<gene>
    <name evidence="5" type="primary">LOC101863367</name>
</gene>
<feature type="compositionally biased region" description="Polar residues" evidence="3">
    <location>
        <begin position="136"/>
        <end position="147"/>
    </location>
</feature>
<feature type="compositionally biased region" description="Basic and acidic residues" evidence="3">
    <location>
        <begin position="193"/>
        <end position="205"/>
    </location>
</feature>
<dbReference type="PANTHER" id="PTHR12842:SF6">
    <property type="entry name" value="FI01459P"/>
    <property type="match status" value="1"/>
</dbReference>
<feature type="compositionally biased region" description="Low complexity" evidence="3">
    <location>
        <begin position="39"/>
        <end position="67"/>
    </location>
</feature>
<evidence type="ECO:0000256" key="3">
    <source>
        <dbReference type="SAM" id="MobiDB-lite"/>
    </source>
</evidence>
<dbReference type="RefSeq" id="XP_005105010.1">
    <property type="nucleotide sequence ID" value="XM_005104953.3"/>
</dbReference>
<name>A0ABM0JZ80_APLCA</name>
<evidence type="ECO:0000313" key="4">
    <source>
        <dbReference type="Proteomes" id="UP000694888"/>
    </source>
</evidence>
<protein>
    <submittedName>
        <fullName evidence="5">Protein FAM114A2</fullName>
    </submittedName>
</protein>
<feature type="compositionally biased region" description="Basic and acidic residues" evidence="3">
    <location>
        <begin position="320"/>
        <end position="365"/>
    </location>
</feature>
<evidence type="ECO:0000256" key="2">
    <source>
        <dbReference type="ARBA" id="ARBA00022553"/>
    </source>
</evidence>
<organism evidence="4 5">
    <name type="scientific">Aplysia californica</name>
    <name type="common">California sea hare</name>
    <dbReference type="NCBI Taxonomy" id="6500"/>
    <lineage>
        <taxon>Eukaryota</taxon>
        <taxon>Metazoa</taxon>
        <taxon>Spiralia</taxon>
        <taxon>Lophotrochozoa</taxon>
        <taxon>Mollusca</taxon>
        <taxon>Gastropoda</taxon>
        <taxon>Heterobranchia</taxon>
        <taxon>Euthyneura</taxon>
        <taxon>Tectipleura</taxon>
        <taxon>Aplysiida</taxon>
        <taxon>Aplysioidea</taxon>
        <taxon>Aplysiidae</taxon>
        <taxon>Aplysia</taxon>
    </lineage>
</organism>
<evidence type="ECO:0000256" key="1">
    <source>
        <dbReference type="ARBA" id="ARBA00006903"/>
    </source>
</evidence>
<dbReference type="InterPro" id="IPR007998">
    <property type="entry name" value="DUF719"/>
</dbReference>
<evidence type="ECO:0000313" key="5">
    <source>
        <dbReference type="RefSeq" id="XP_005105010.1"/>
    </source>
</evidence>
<dbReference type="PANTHER" id="PTHR12842">
    <property type="entry name" value="FI01459P"/>
    <property type="match status" value="1"/>
</dbReference>
<dbReference type="GeneID" id="101863367"/>
<accession>A0ABM0JZ80</accession>
<feature type="region of interest" description="Disordered" evidence="3">
    <location>
        <begin position="1"/>
        <end position="261"/>
    </location>
</feature>
<dbReference type="Pfam" id="PF05334">
    <property type="entry name" value="DUF719"/>
    <property type="match status" value="1"/>
</dbReference>
<comment type="similarity">
    <text evidence="1">Belongs to the FAM114 family.</text>
</comment>
<feature type="compositionally biased region" description="Basic and acidic residues" evidence="3">
    <location>
        <begin position="118"/>
        <end position="135"/>
    </location>
</feature>
<feature type="compositionally biased region" description="Basic and acidic residues" evidence="3">
    <location>
        <begin position="230"/>
        <end position="248"/>
    </location>
</feature>
<feature type="compositionally biased region" description="Polar residues" evidence="3">
    <location>
        <begin position="181"/>
        <end position="192"/>
    </location>
</feature>
<dbReference type="Proteomes" id="UP000694888">
    <property type="component" value="Unplaced"/>
</dbReference>